<dbReference type="EMBL" id="CAJGYO010000005">
    <property type="protein sequence ID" value="CAD6227934.1"/>
    <property type="molecule type" value="Genomic_DNA"/>
</dbReference>
<sequence length="136" mass="14076">MPSSGPAGTSAICQERRQPTAAASREATISGSIRSPAPARHDHLRRVPDAGASAATAEGVGAKHASSSGAAVREAADPRRSREMSASAAAPGSEAAAAPERARAGVRVFARERIGLGEEGIFDIFTRPTSWRIKKF</sequence>
<feature type="compositionally biased region" description="Low complexity" evidence="1">
    <location>
        <begin position="84"/>
        <end position="99"/>
    </location>
</feature>
<proteinExistence type="predicted"/>
<name>A0A811NN03_9POAL</name>
<reference evidence="2" key="1">
    <citation type="submission" date="2020-10" db="EMBL/GenBank/DDBJ databases">
        <authorList>
            <person name="Han B."/>
            <person name="Lu T."/>
            <person name="Zhao Q."/>
            <person name="Huang X."/>
            <person name="Zhao Y."/>
        </authorList>
    </citation>
    <scope>NUCLEOTIDE SEQUENCE</scope>
</reference>
<organism evidence="2 3">
    <name type="scientific">Miscanthus lutarioriparius</name>
    <dbReference type="NCBI Taxonomy" id="422564"/>
    <lineage>
        <taxon>Eukaryota</taxon>
        <taxon>Viridiplantae</taxon>
        <taxon>Streptophyta</taxon>
        <taxon>Embryophyta</taxon>
        <taxon>Tracheophyta</taxon>
        <taxon>Spermatophyta</taxon>
        <taxon>Magnoliopsida</taxon>
        <taxon>Liliopsida</taxon>
        <taxon>Poales</taxon>
        <taxon>Poaceae</taxon>
        <taxon>PACMAD clade</taxon>
        <taxon>Panicoideae</taxon>
        <taxon>Andropogonodae</taxon>
        <taxon>Andropogoneae</taxon>
        <taxon>Saccharinae</taxon>
        <taxon>Miscanthus</taxon>
    </lineage>
</organism>
<feature type="compositionally biased region" description="Basic and acidic residues" evidence="1">
    <location>
        <begin position="74"/>
        <end position="83"/>
    </location>
</feature>
<accession>A0A811NN03</accession>
<dbReference type="AlphaFoldDB" id="A0A811NN03"/>
<protein>
    <submittedName>
        <fullName evidence="2">Uncharacterized protein</fullName>
    </submittedName>
</protein>
<comment type="caution">
    <text evidence="2">The sequence shown here is derived from an EMBL/GenBank/DDBJ whole genome shotgun (WGS) entry which is preliminary data.</text>
</comment>
<keyword evidence="3" id="KW-1185">Reference proteome</keyword>
<feature type="region of interest" description="Disordered" evidence="1">
    <location>
        <begin position="1"/>
        <end position="102"/>
    </location>
</feature>
<evidence type="ECO:0000313" key="2">
    <source>
        <dbReference type="EMBL" id="CAD6227934.1"/>
    </source>
</evidence>
<evidence type="ECO:0000313" key="3">
    <source>
        <dbReference type="Proteomes" id="UP000604825"/>
    </source>
</evidence>
<gene>
    <name evidence="2" type="ORF">NCGR_LOCUS18869</name>
</gene>
<dbReference type="Proteomes" id="UP000604825">
    <property type="component" value="Unassembled WGS sequence"/>
</dbReference>
<evidence type="ECO:0000256" key="1">
    <source>
        <dbReference type="SAM" id="MobiDB-lite"/>
    </source>
</evidence>
<feature type="compositionally biased region" description="Basic and acidic residues" evidence="1">
    <location>
        <begin position="39"/>
        <end position="48"/>
    </location>
</feature>